<evidence type="ECO:0000313" key="2">
    <source>
        <dbReference type="EMBL" id="EGD53522.1"/>
    </source>
</evidence>
<dbReference type="InterPro" id="IPR003111">
    <property type="entry name" value="Lon_prtase_N"/>
</dbReference>
<dbReference type="SUPFAM" id="SSF88697">
    <property type="entry name" value="PUA domain-like"/>
    <property type="match status" value="1"/>
</dbReference>
<gene>
    <name evidence="2" type="ORF">SCNU_18397</name>
</gene>
<protein>
    <submittedName>
        <fullName evidence="2">Peptidase S16 lon domain protein</fullName>
    </submittedName>
</protein>
<dbReference type="SMART" id="SM00464">
    <property type="entry name" value="LON"/>
    <property type="match status" value="1"/>
</dbReference>
<organism evidence="2 3">
    <name type="scientific">Gordonia neofelifaecis NRRL B-59395</name>
    <dbReference type="NCBI Taxonomy" id="644548"/>
    <lineage>
        <taxon>Bacteria</taxon>
        <taxon>Bacillati</taxon>
        <taxon>Actinomycetota</taxon>
        <taxon>Actinomycetes</taxon>
        <taxon>Mycobacteriales</taxon>
        <taxon>Gordoniaceae</taxon>
        <taxon>Gordonia</taxon>
    </lineage>
</organism>
<dbReference type="STRING" id="644548.SCNU_18397"/>
<dbReference type="Gene3D" id="2.30.130.40">
    <property type="entry name" value="LON domain-like"/>
    <property type="match status" value="1"/>
</dbReference>
<evidence type="ECO:0000259" key="1">
    <source>
        <dbReference type="PROSITE" id="PS51787"/>
    </source>
</evidence>
<dbReference type="eggNOG" id="COG2802">
    <property type="taxonomic scope" value="Bacteria"/>
</dbReference>
<accession>F1YP17</accession>
<dbReference type="PANTHER" id="PTHR46732">
    <property type="entry name" value="ATP-DEPENDENT PROTEASE LA (LON) DOMAIN PROTEIN"/>
    <property type="match status" value="1"/>
</dbReference>
<keyword evidence="3" id="KW-1185">Reference proteome</keyword>
<dbReference type="PANTHER" id="PTHR46732:SF8">
    <property type="entry name" value="ATP-DEPENDENT PROTEASE LA (LON) DOMAIN PROTEIN"/>
    <property type="match status" value="1"/>
</dbReference>
<dbReference type="EMBL" id="AEUD01000021">
    <property type="protein sequence ID" value="EGD53522.1"/>
    <property type="molecule type" value="Genomic_DNA"/>
</dbReference>
<dbReference type="Proteomes" id="UP000035065">
    <property type="component" value="Unassembled WGS sequence"/>
</dbReference>
<dbReference type="InterPro" id="IPR046336">
    <property type="entry name" value="Lon_prtase_N_sf"/>
</dbReference>
<reference evidence="2 3" key="1">
    <citation type="journal article" date="2011" name="J. Bacteriol.">
        <title>Draft Genome Sequence of Gordonia neofelifaecis NRRL B-59395, a Cholesterol-Degrading Actinomycete.</title>
        <authorList>
            <person name="Ge F."/>
            <person name="Li W."/>
            <person name="Chen G."/>
            <person name="Liu Y."/>
            <person name="Zhang G."/>
            <person name="Yong B."/>
            <person name="Wang Q."/>
            <person name="Wang N."/>
            <person name="Huang Z."/>
            <person name="Li W."/>
            <person name="Wang J."/>
            <person name="Wu C."/>
            <person name="Xie Q."/>
            <person name="Liu G."/>
        </authorList>
    </citation>
    <scope>NUCLEOTIDE SEQUENCE [LARGE SCALE GENOMIC DNA]</scope>
    <source>
        <strain evidence="2 3">NRRL B-59395</strain>
    </source>
</reference>
<comment type="caution">
    <text evidence="2">The sequence shown here is derived from an EMBL/GenBank/DDBJ whole genome shotgun (WGS) entry which is preliminary data.</text>
</comment>
<dbReference type="PROSITE" id="PS51787">
    <property type="entry name" value="LON_N"/>
    <property type="match status" value="1"/>
</dbReference>
<sequence>MPGTLIGMREMPMFPLGAVLLPGEQLPLRIFEPRYAAMVPVVEKDDGKFGVVLIERGSEVGGGDVRSMVGTIAQIDRFTQSGPGRYSLLCNGVSRIRVLEWLPDDPYPHAIVEDLPEPEVGYLEWSELMEKRAQLQLLCGQGGRQDPQLRWIASQLSTTVEYESGDQTTASFRAASDLPLGPADRQSVLEAPDPGARIDVIDAALDDLIAALRFRLKG</sequence>
<name>F1YP17_9ACTN</name>
<dbReference type="InterPro" id="IPR015947">
    <property type="entry name" value="PUA-like_sf"/>
</dbReference>
<evidence type="ECO:0000313" key="3">
    <source>
        <dbReference type="Proteomes" id="UP000035065"/>
    </source>
</evidence>
<proteinExistence type="predicted"/>
<feature type="domain" description="Lon N-terminal" evidence="1">
    <location>
        <begin position="8"/>
        <end position="209"/>
    </location>
</feature>
<dbReference type="AlphaFoldDB" id="F1YP17"/>
<dbReference type="Pfam" id="PF02190">
    <property type="entry name" value="LON_substr_bdg"/>
    <property type="match status" value="1"/>
</dbReference>